<dbReference type="RefSeq" id="WP_170039836.1">
    <property type="nucleotide sequence ID" value="NZ_JABDTL010000002.1"/>
</dbReference>
<feature type="transmembrane region" description="Helical" evidence="1">
    <location>
        <begin position="134"/>
        <end position="158"/>
    </location>
</feature>
<dbReference type="AlphaFoldDB" id="A0A841GS80"/>
<accession>A0A841GS80</accession>
<keyword evidence="1" id="KW-0472">Membrane</keyword>
<feature type="transmembrane region" description="Helical" evidence="1">
    <location>
        <begin position="59"/>
        <end position="80"/>
    </location>
</feature>
<keyword evidence="1" id="KW-0812">Transmembrane</keyword>
<comment type="caution">
    <text evidence="2">The sequence shown here is derived from an EMBL/GenBank/DDBJ whole genome shotgun (WGS) entry which is preliminary data.</text>
</comment>
<sequence length="163" mass="18137">MQPESGQDELDKISIDQLHKAVLQLSGNCFEIKKLCATVLVSASTLVTTFTNRQLDASLFVGGGVITLFFWMLDGQSYYYQEKLRAQMKKLAEHIADRDKQKVTVLGVGMPLTEERENWNVVQRSFHAAFNGSMLFYVLLLIIMLGLGTLYSVGGIAANSPSR</sequence>
<reference evidence="2 3" key="1">
    <citation type="submission" date="2020-08" db="EMBL/GenBank/DDBJ databases">
        <title>Genomic Encyclopedia of Type Strains, Phase IV (KMG-IV): sequencing the most valuable type-strain genomes for metagenomic binning, comparative biology and taxonomic classification.</title>
        <authorList>
            <person name="Goeker M."/>
        </authorList>
    </citation>
    <scope>NUCLEOTIDE SEQUENCE [LARGE SCALE GENOMIC DNA]</scope>
    <source>
        <strain evidence="2 3">DSM 29007</strain>
    </source>
</reference>
<dbReference type="Proteomes" id="UP000582837">
    <property type="component" value="Unassembled WGS sequence"/>
</dbReference>
<proteinExistence type="predicted"/>
<keyword evidence="1" id="KW-1133">Transmembrane helix</keyword>
<protein>
    <recommendedName>
        <fullName evidence="4">SMODS and SLOG-associating 2TM effector domain-containing protein</fullName>
    </recommendedName>
</protein>
<evidence type="ECO:0000256" key="1">
    <source>
        <dbReference type="SAM" id="Phobius"/>
    </source>
</evidence>
<keyword evidence="3" id="KW-1185">Reference proteome</keyword>
<evidence type="ECO:0008006" key="4">
    <source>
        <dbReference type="Google" id="ProtNLM"/>
    </source>
</evidence>
<organism evidence="2 3">
    <name type="scientific">Longimicrobium terrae</name>
    <dbReference type="NCBI Taxonomy" id="1639882"/>
    <lineage>
        <taxon>Bacteria</taxon>
        <taxon>Pseudomonadati</taxon>
        <taxon>Gemmatimonadota</taxon>
        <taxon>Longimicrobiia</taxon>
        <taxon>Longimicrobiales</taxon>
        <taxon>Longimicrobiaceae</taxon>
        <taxon>Longimicrobium</taxon>
    </lineage>
</organism>
<gene>
    <name evidence="2" type="ORF">HNQ61_001707</name>
</gene>
<name>A0A841GS80_9BACT</name>
<dbReference type="EMBL" id="JACHIA010000003">
    <property type="protein sequence ID" value="MBB6070090.1"/>
    <property type="molecule type" value="Genomic_DNA"/>
</dbReference>
<evidence type="ECO:0000313" key="2">
    <source>
        <dbReference type="EMBL" id="MBB6070090.1"/>
    </source>
</evidence>
<evidence type="ECO:0000313" key="3">
    <source>
        <dbReference type="Proteomes" id="UP000582837"/>
    </source>
</evidence>